<feature type="transmembrane region" description="Helical" evidence="1">
    <location>
        <begin position="12"/>
        <end position="39"/>
    </location>
</feature>
<dbReference type="AlphaFoldDB" id="A0A6V7XG55"/>
<keyword evidence="1" id="KW-0812">Transmembrane</keyword>
<accession>A0A6V7XG55</accession>
<reference evidence="2 3" key="1">
    <citation type="submission" date="2020-08" db="EMBL/GenBank/DDBJ databases">
        <authorList>
            <person name="Koutsovoulos G."/>
            <person name="Danchin GJ E."/>
        </authorList>
    </citation>
    <scope>NUCLEOTIDE SEQUENCE [LARGE SCALE GENOMIC DNA]</scope>
</reference>
<evidence type="ECO:0000256" key="1">
    <source>
        <dbReference type="SAM" id="Phobius"/>
    </source>
</evidence>
<sequence>MPTFLNLTPFCSRLLCVVLLCFSLFIFDLSVTVLSLGFYDDHRPFSNQIYLEYGTIYHGYSFISSPFDFLPLLLLRSLLLFFVPVIYFRSPTLQRDNSEEIFPKFLNFFLIGLQICNFSFSLIKLLAFSEFEKQLHFLGVWLSIIWNIVSFICVHALYEFCLFRKLCLSRYSNLDPTSPYHPLLNNSDNLNINNGGTSSIFLL</sequence>
<protein>
    <submittedName>
        <fullName evidence="2">Uncharacterized protein</fullName>
    </submittedName>
</protein>
<feature type="transmembrane region" description="Helical" evidence="1">
    <location>
        <begin position="140"/>
        <end position="163"/>
    </location>
</feature>
<name>A0A6V7XG55_MELEN</name>
<dbReference type="OrthoDB" id="5908639at2759"/>
<keyword evidence="1" id="KW-0472">Membrane</keyword>
<evidence type="ECO:0000313" key="2">
    <source>
        <dbReference type="EMBL" id="CAD2197897.1"/>
    </source>
</evidence>
<dbReference type="EMBL" id="CAJEWN010001493">
    <property type="protein sequence ID" value="CAD2197897.1"/>
    <property type="molecule type" value="Genomic_DNA"/>
</dbReference>
<feature type="transmembrane region" description="Helical" evidence="1">
    <location>
        <begin position="108"/>
        <end position="128"/>
    </location>
</feature>
<dbReference type="Proteomes" id="UP000580250">
    <property type="component" value="Unassembled WGS sequence"/>
</dbReference>
<proteinExistence type="predicted"/>
<organism evidence="2 3">
    <name type="scientific">Meloidogyne enterolobii</name>
    <name type="common">Root-knot nematode worm</name>
    <name type="synonym">Meloidogyne mayaguensis</name>
    <dbReference type="NCBI Taxonomy" id="390850"/>
    <lineage>
        <taxon>Eukaryota</taxon>
        <taxon>Metazoa</taxon>
        <taxon>Ecdysozoa</taxon>
        <taxon>Nematoda</taxon>
        <taxon>Chromadorea</taxon>
        <taxon>Rhabditida</taxon>
        <taxon>Tylenchina</taxon>
        <taxon>Tylenchomorpha</taxon>
        <taxon>Tylenchoidea</taxon>
        <taxon>Meloidogynidae</taxon>
        <taxon>Meloidogyninae</taxon>
        <taxon>Meloidogyne</taxon>
    </lineage>
</organism>
<gene>
    <name evidence="2" type="ORF">MENT_LOCUS51176</name>
</gene>
<evidence type="ECO:0000313" key="3">
    <source>
        <dbReference type="Proteomes" id="UP000580250"/>
    </source>
</evidence>
<feature type="transmembrane region" description="Helical" evidence="1">
    <location>
        <begin position="69"/>
        <end position="88"/>
    </location>
</feature>
<keyword evidence="1" id="KW-1133">Transmembrane helix</keyword>
<comment type="caution">
    <text evidence="2">The sequence shown here is derived from an EMBL/GenBank/DDBJ whole genome shotgun (WGS) entry which is preliminary data.</text>
</comment>